<dbReference type="AlphaFoldDB" id="A0A8X7CKT3"/>
<keyword evidence="3" id="KW-1185">Reference proteome</keyword>
<reference evidence="2" key="1">
    <citation type="submission" date="2020-08" db="EMBL/GenBank/DDBJ databases">
        <title>Multicomponent nature underlies the extraordinary mechanical properties of spider dragline silk.</title>
        <authorList>
            <person name="Kono N."/>
            <person name="Nakamura H."/>
            <person name="Mori M."/>
            <person name="Yoshida Y."/>
            <person name="Ohtoshi R."/>
            <person name="Malay A.D."/>
            <person name="Moran D.A.P."/>
            <person name="Tomita M."/>
            <person name="Numata K."/>
            <person name="Arakawa K."/>
        </authorList>
    </citation>
    <scope>NUCLEOTIDE SEQUENCE</scope>
</reference>
<dbReference type="Proteomes" id="UP000886998">
    <property type="component" value="Unassembled WGS sequence"/>
</dbReference>
<keyword evidence="1" id="KW-0472">Membrane</keyword>
<keyword evidence="1" id="KW-0812">Transmembrane</keyword>
<name>A0A8X7CKT3_9ARAC</name>
<feature type="transmembrane region" description="Helical" evidence="1">
    <location>
        <begin position="20"/>
        <end position="37"/>
    </location>
</feature>
<organism evidence="2 3">
    <name type="scientific">Trichonephila inaurata madagascariensis</name>
    <dbReference type="NCBI Taxonomy" id="2747483"/>
    <lineage>
        <taxon>Eukaryota</taxon>
        <taxon>Metazoa</taxon>
        <taxon>Ecdysozoa</taxon>
        <taxon>Arthropoda</taxon>
        <taxon>Chelicerata</taxon>
        <taxon>Arachnida</taxon>
        <taxon>Araneae</taxon>
        <taxon>Araneomorphae</taxon>
        <taxon>Entelegynae</taxon>
        <taxon>Araneoidea</taxon>
        <taxon>Nephilidae</taxon>
        <taxon>Trichonephila</taxon>
        <taxon>Trichonephila inaurata</taxon>
    </lineage>
</organism>
<evidence type="ECO:0000256" key="1">
    <source>
        <dbReference type="SAM" id="Phobius"/>
    </source>
</evidence>
<evidence type="ECO:0000313" key="3">
    <source>
        <dbReference type="Proteomes" id="UP000886998"/>
    </source>
</evidence>
<gene>
    <name evidence="2" type="ORF">TNIN_225241</name>
</gene>
<sequence length="142" mass="16470">MHDHVGSFLNGLPRANFLQGIPHLYAILVAQDFIVILKPFKDRSPKWYLWNQIIQQMSFCQSVQDLEVYASEFGILQSDRQYPMPNHLNCLPCCSLWLMVITSKGFFFDNPRERKEKKRNFSSSLETESPLDISGNTCLILI</sequence>
<evidence type="ECO:0000313" key="2">
    <source>
        <dbReference type="EMBL" id="GFY71271.1"/>
    </source>
</evidence>
<keyword evidence="1" id="KW-1133">Transmembrane helix</keyword>
<accession>A0A8X7CKT3</accession>
<dbReference type="EMBL" id="BMAV01018717">
    <property type="protein sequence ID" value="GFY71271.1"/>
    <property type="molecule type" value="Genomic_DNA"/>
</dbReference>
<comment type="caution">
    <text evidence="2">The sequence shown here is derived from an EMBL/GenBank/DDBJ whole genome shotgun (WGS) entry which is preliminary data.</text>
</comment>
<protein>
    <submittedName>
        <fullName evidence="2">Uncharacterized protein</fullName>
    </submittedName>
</protein>
<proteinExistence type="predicted"/>